<dbReference type="EMBL" id="JACEEZ010005991">
    <property type="protein sequence ID" value="KAG0725117.1"/>
    <property type="molecule type" value="Genomic_DNA"/>
</dbReference>
<dbReference type="AlphaFoldDB" id="A0A8J5D0H2"/>
<feature type="region of interest" description="Disordered" evidence="1">
    <location>
        <begin position="1"/>
        <end position="40"/>
    </location>
</feature>
<protein>
    <submittedName>
        <fullName evidence="2">Uncharacterized protein</fullName>
    </submittedName>
</protein>
<keyword evidence="3" id="KW-1185">Reference proteome</keyword>
<evidence type="ECO:0000313" key="2">
    <source>
        <dbReference type="EMBL" id="KAG0725117.1"/>
    </source>
</evidence>
<name>A0A8J5D0H2_CHIOP</name>
<organism evidence="2 3">
    <name type="scientific">Chionoecetes opilio</name>
    <name type="common">Atlantic snow crab</name>
    <name type="synonym">Cancer opilio</name>
    <dbReference type="NCBI Taxonomy" id="41210"/>
    <lineage>
        <taxon>Eukaryota</taxon>
        <taxon>Metazoa</taxon>
        <taxon>Ecdysozoa</taxon>
        <taxon>Arthropoda</taxon>
        <taxon>Crustacea</taxon>
        <taxon>Multicrustacea</taxon>
        <taxon>Malacostraca</taxon>
        <taxon>Eumalacostraca</taxon>
        <taxon>Eucarida</taxon>
        <taxon>Decapoda</taxon>
        <taxon>Pleocyemata</taxon>
        <taxon>Brachyura</taxon>
        <taxon>Eubrachyura</taxon>
        <taxon>Majoidea</taxon>
        <taxon>Majidae</taxon>
        <taxon>Chionoecetes</taxon>
    </lineage>
</organism>
<dbReference type="Proteomes" id="UP000770661">
    <property type="component" value="Unassembled WGS sequence"/>
</dbReference>
<evidence type="ECO:0000256" key="1">
    <source>
        <dbReference type="SAM" id="MobiDB-lite"/>
    </source>
</evidence>
<sequence length="178" mass="19853">MAERRSTPRLPAPPSSPQRRAAAFCGHSGRRGPSEFGGKMSGRACRARFAALASGRKGVKGLAGGLPPRRVRIKRPLWKGKRPAHFALVWNHGKKRRRRGERGKPRSKQWRPRRARMKRTSSYLPLPHLQEDGEQLSHTCSVWPPTKLLQVAVTACYDGGGMHRRALYQAEPATACCC</sequence>
<feature type="region of interest" description="Disordered" evidence="1">
    <location>
        <begin position="92"/>
        <end position="118"/>
    </location>
</feature>
<reference evidence="2" key="1">
    <citation type="submission" date="2020-07" db="EMBL/GenBank/DDBJ databases">
        <title>The High-quality genome of the commercially important snow crab, Chionoecetes opilio.</title>
        <authorList>
            <person name="Jeong J.-H."/>
            <person name="Ryu S."/>
        </authorList>
    </citation>
    <scope>NUCLEOTIDE SEQUENCE</scope>
    <source>
        <strain evidence="2">MADBK_172401_WGS</strain>
        <tissue evidence="2">Digestive gland</tissue>
    </source>
</reference>
<accession>A0A8J5D0H2</accession>
<evidence type="ECO:0000313" key="3">
    <source>
        <dbReference type="Proteomes" id="UP000770661"/>
    </source>
</evidence>
<proteinExistence type="predicted"/>
<comment type="caution">
    <text evidence="2">The sequence shown here is derived from an EMBL/GenBank/DDBJ whole genome shotgun (WGS) entry which is preliminary data.</text>
</comment>
<gene>
    <name evidence="2" type="ORF">GWK47_039225</name>
</gene>